<dbReference type="EMBL" id="JBAHYK010001358">
    <property type="protein sequence ID" value="KAL0568363.1"/>
    <property type="molecule type" value="Genomic_DNA"/>
</dbReference>
<feature type="compositionally biased region" description="Polar residues" evidence="1">
    <location>
        <begin position="1"/>
        <end position="12"/>
    </location>
</feature>
<feature type="compositionally biased region" description="Basic and acidic residues" evidence="1">
    <location>
        <begin position="215"/>
        <end position="226"/>
    </location>
</feature>
<feature type="compositionally biased region" description="Gly residues" evidence="1">
    <location>
        <begin position="184"/>
        <end position="198"/>
    </location>
</feature>
<protein>
    <submittedName>
        <fullName evidence="2">Uncharacterized protein</fullName>
    </submittedName>
</protein>
<comment type="caution">
    <text evidence="2">The sequence shown here is derived from an EMBL/GenBank/DDBJ whole genome shotgun (WGS) entry which is preliminary data.</text>
</comment>
<proteinExistence type="predicted"/>
<name>A0ABR3EZK1_9AGAR</name>
<evidence type="ECO:0000256" key="1">
    <source>
        <dbReference type="SAM" id="MobiDB-lite"/>
    </source>
</evidence>
<feature type="region of interest" description="Disordered" evidence="1">
    <location>
        <begin position="127"/>
        <end position="167"/>
    </location>
</feature>
<reference evidence="2 3" key="1">
    <citation type="submission" date="2024-02" db="EMBL/GenBank/DDBJ databases">
        <title>A draft genome for the cacao thread blight pathogen Marasmius crinis-equi.</title>
        <authorList>
            <person name="Cohen S.P."/>
            <person name="Baruah I.K."/>
            <person name="Amoako-Attah I."/>
            <person name="Bukari Y."/>
            <person name="Meinhardt L.W."/>
            <person name="Bailey B.A."/>
        </authorList>
    </citation>
    <scope>NUCLEOTIDE SEQUENCE [LARGE SCALE GENOMIC DNA]</scope>
    <source>
        <strain evidence="2 3">GH-76</strain>
    </source>
</reference>
<feature type="region of interest" description="Disordered" evidence="1">
    <location>
        <begin position="1"/>
        <end position="20"/>
    </location>
</feature>
<evidence type="ECO:0000313" key="3">
    <source>
        <dbReference type="Proteomes" id="UP001465976"/>
    </source>
</evidence>
<evidence type="ECO:0000313" key="2">
    <source>
        <dbReference type="EMBL" id="KAL0568363.1"/>
    </source>
</evidence>
<dbReference type="Proteomes" id="UP001465976">
    <property type="component" value="Unassembled WGS sequence"/>
</dbReference>
<organism evidence="2 3">
    <name type="scientific">Marasmius crinis-equi</name>
    <dbReference type="NCBI Taxonomy" id="585013"/>
    <lineage>
        <taxon>Eukaryota</taxon>
        <taxon>Fungi</taxon>
        <taxon>Dikarya</taxon>
        <taxon>Basidiomycota</taxon>
        <taxon>Agaricomycotina</taxon>
        <taxon>Agaricomycetes</taxon>
        <taxon>Agaricomycetidae</taxon>
        <taxon>Agaricales</taxon>
        <taxon>Marasmiineae</taxon>
        <taxon>Marasmiaceae</taxon>
        <taxon>Marasmius</taxon>
    </lineage>
</organism>
<feature type="compositionally biased region" description="Polar residues" evidence="1">
    <location>
        <begin position="199"/>
        <end position="210"/>
    </location>
</feature>
<keyword evidence="3" id="KW-1185">Reference proteome</keyword>
<feature type="region of interest" description="Disordered" evidence="1">
    <location>
        <begin position="182"/>
        <end position="226"/>
    </location>
</feature>
<gene>
    <name evidence="2" type="ORF">V5O48_013629</name>
</gene>
<sequence length="392" mass="40987">MSTTATQSQSDRIANRGEHDMGIIVDDIQKQLWNGAGTGANGPSNHTRGNDSTCTTVAEDRDWDWGCNCSAHRRRRAGPVGLGQSGNQMNDLQSEGMGRLARKDVLWYLCSVLHMLLPDETSLSATTATGASESGSRIESSIPGEGRVRDRGSRTRQMETKDVTDSAVGQCCGGSGVWAPSGSADGGGGASDTGGGGNSYSTSVSRSSAFTEDGGGEKGGGDGDGVKLGDAGIVLPPGVDGIRLLREGVLDALLGLIACCQRRDGSAGAWRRSGSDYSNRENARSDLDIANVGGREAGRTRAGKAWTGTETGGSQTFTGSRSSFDIGRRHEGATPLSSLKQNPGQGEIVVLPSVVGELSRLVLDEEEYSMLLGVIERYYWLLSPVVQNPGLV</sequence>
<feature type="compositionally biased region" description="Basic and acidic residues" evidence="1">
    <location>
        <begin position="146"/>
        <end position="164"/>
    </location>
</feature>
<feature type="compositionally biased region" description="Polar residues" evidence="1">
    <location>
        <begin position="41"/>
        <end position="53"/>
    </location>
</feature>
<accession>A0ABR3EZK1</accession>
<feature type="region of interest" description="Disordered" evidence="1">
    <location>
        <begin position="34"/>
        <end position="53"/>
    </location>
</feature>